<dbReference type="PANTHER" id="PTHR30146">
    <property type="entry name" value="LACI-RELATED TRANSCRIPTIONAL REPRESSOR"/>
    <property type="match status" value="1"/>
</dbReference>
<dbReference type="SUPFAM" id="SSF47413">
    <property type="entry name" value="lambda repressor-like DNA-binding domains"/>
    <property type="match status" value="1"/>
</dbReference>
<dbReference type="PRINTS" id="PR00036">
    <property type="entry name" value="HTHLACI"/>
</dbReference>
<dbReference type="PROSITE" id="PS50932">
    <property type="entry name" value="HTH_LACI_2"/>
    <property type="match status" value="1"/>
</dbReference>
<dbReference type="Pfam" id="PF13377">
    <property type="entry name" value="Peripla_BP_3"/>
    <property type="match status" value="1"/>
</dbReference>
<evidence type="ECO:0000256" key="2">
    <source>
        <dbReference type="ARBA" id="ARBA00023125"/>
    </source>
</evidence>
<sequence>MAPARSAHQPPSIRDVAARAGVSHMTVSRVLNKPADVSAATRDRVLRAIAEMDFRPSRTARALARGHAQLLGVLDAAGGLLYGPSSTINAIELAGRAVGYSVTIAGVDPGDADSVREALSHLLSQDAAGLIIIGPSAQTHAAVAAARPGMPIVTMHGSGEAAAFTEQSAAAETAAQHLLGLGHTRIAVIAGPTNWPEAAARTAGLRAALSAAGLHPVSVLPSDWSAQSGYAVGRQLLAQSQFTAVFCANDQIALGFMHAAHEHGADIPRDISVVGFDDTPESAHYLPPLTTLRQDFAEGGRRAVALALAQISGTDIPDEPPPLVPQLVVRASTAPPAAGAGA</sequence>
<keyword evidence="3" id="KW-0804">Transcription</keyword>
<dbReference type="InterPro" id="IPR028082">
    <property type="entry name" value="Peripla_BP_I"/>
</dbReference>
<dbReference type="InterPro" id="IPR000843">
    <property type="entry name" value="HTH_LacI"/>
</dbReference>
<dbReference type="SMART" id="SM00354">
    <property type="entry name" value="HTH_LACI"/>
    <property type="match status" value="1"/>
</dbReference>
<dbReference type="Gene3D" id="3.40.50.2300">
    <property type="match status" value="2"/>
</dbReference>
<accession>A0ABP7G1L9</accession>
<dbReference type="GO" id="GO:0003677">
    <property type="term" value="F:DNA binding"/>
    <property type="evidence" value="ECO:0007669"/>
    <property type="project" value="UniProtKB-KW"/>
</dbReference>
<dbReference type="InterPro" id="IPR046335">
    <property type="entry name" value="LacI/GalR-like_sensor"/>
</dbReference>
<dbReference type="SUPFAM" id="SSF53822">
    <property type="entry name" value="Periplasmic binding protein-like I"/>
    <property type="match status" value="1"/>
</dbReference>
<keyword evidence="6" id="KW-1185">Reference proteome</keyword>
<keyword evidence="2 5" id="KW-0238">DNA-binding</keyword>
<organism evidence="5 6">
    <name type="scientific">Microbacterium kribbense</name>
    <dbReference type="NCBI Taxonomy" id="433645"/>
    <lineage>
        <taxon>Bacteria</taxon>
        <taxon>Bacillati</taxon>
        <taxon>Actinomycetota</taxon>
        <taxon>Actinomycetes</taxon>
        <taxon>Micrococcales</taxon>
        <taxon>Microbacteriaceae</taxon>
        <taxon>Microbacterium</taxon>
    </lineage>
</organism>
<evidence type="ECO:0000256" key="1">
    <source>
        <dbReference type="ARBA" id="ARBA00023015"/>
    </source>
</evidence>
<dbReference type="Proteomes" id="UP001500540">
    <property type="component" value="Unassembled WGS sequence"/>
</dbReference>
<dbReference type="CDD" id="cd01392">
    <property type="entry name" value="HTH_LacI"/>
    <property type="match status" value="1"/>
</dbReference>
<dbReference type="EMBL" id="BAABAF010000001">
    <property type="protein sequence ID" value="GAA3753947.1"/>
    <property type="molecule type" value="Genomic_DNA"/>
</dbReference>
<dbReference type="Pfam" id="PF00356">
    <property type="entry name" value="LacI"/>
    <property type="match status" value="1"/>
</dbReference>
<evidence type="ECO:0000256" key="3">
    <source>
        <dbReference type="ARBA" id="ARBA00023163"/>
    </source>
</evidence>
<feature type="domain" description="HTH lacI-type" evidence="4">
    <location>
        <begin position="11"/>
        <end position="65"/>
    </location>
</feature>
<comment type="caution">
    <text evidence="5">The sequence shown here is derived from an EMBL/GenBank/DDBJ whole genome shotgun (WGS) entry which is preliminary data.</text>
</comment>
<evidence type="ECO:0000259" key="4">
    <source>
        <dbReference type="PROSITE" id="PS50932"/>
    </source>
</evidence>
<dbReference type="CDD" id="cd01574">
    <property type="entry name" value="PBP1_LacI"/>
    <property type="match status" value="1"/>
</dbReference>
<evidence type="ECO:0000313" key="6">
    <source>
        <dbReference type="Proteomes" id="UP001500540"/>
    </source>
</evidence>
<evidence type="ECO:0000313" key="5">
    <source>
        <dbReference type="EMBL" id="GAA3753947.1"/>
    </source>
</evidence>
<name>A0ABP7G1L9_9MICO</name>
<dbReference type="PROSITE" id="PS00356">
    <property type="entry name" value="HTH_LACI_1"/>
    <property type="match status" value="1"/>
</dbReference>
<dbReference type="InterPro" id="IPR010982">
    <property type="entry name" value="Lambda_DNA-bd_dom_sf"/>
</dbReference>
<dbReference type="PANTHER" id="PTHR30146:SF109">
    <property type="entry name" value="HTH-TYPE TRANSCRIPTIONAL REGULATOR GALS"/>
    <property type="match status" value="1"/>
</dbReference>
<dbReference type="Gene3D" id="1.10.260.40">
    <property type="entry name" value="lambda repressor-like DNA-binding domains"/>
    <property type="match status" value="1"/>
</dbReference>
<protein>
    <submittedName>
        <fullName evidence="5">LacI family DNA-binding transcriptional regulator</fullName>
    </submittedName>
</protein>
<proteinExistence type="predicted"/>
<dbReference type="RefSeq" id="WP_344779903.1">
    <property type="nucleotide sequence ID" value="NZ_BAABAF010000001.1"/>
</dbReference>
<reference evidence="6" key="1">
    <citation type="journal article" date="2019" name="Int. J. Syst. Evol. Microbiol.">
        <title>The Global Catalogue of Microorganisms (GCM) 10K type strain sequencing project: providing services to taxonomists for standard genome sequencing and annotation.</title>
        <authorList>
            <consortium name="The Broad Institute Genomics Platform"/>
            <consortium name="The Broad Institute Genome Sequencing Center for Infectious Disease"/>
            <person name="Wu L."/>
            <person name="Ma J."/>
        </authorList>
    </citation>
    <scope>NUCLEOTIDE SEQUENCE [LARGE SCALE GENOMIC DNA]</scope>
    <source>
        <strain evidence="6">JCM 16950</strain>
    </source>
</reference>
<keyword evidence="1" id="KW-0805">Transcription regulation</keyword>
<gene>
    <name evidence="5" type="ORF">GCM10022240_03610</name>
</gene>